<evidence type="ECO:0000256" key="1">
    <source>
        <dbReference type="SAM" id="Phobius"/>
    </source>
</evidence>
<feature type="transmembrane region" description="Helical" evidence="1">
    <location>
        <begin position="43"/>
        <end position="61"/>
    </location>
</feature>
<sequence>MRRPQEEMSLHDVLGDQASTWLEESRAHFEEENNSSNQNGNFSPLRIATYMCLAVLFILWGRRHYLRHQRRRQAPAESEEQVEEVIFVLGIPLLIHRRGQPSSRQAEDGA</sequence>
<comment type="caution">
    <text evidence="2">The sequence shown here is derived from an EMBL/GenBank/DDBJ whole genome shotgun (WGS) entry which is preliminary data.</text>
</comment>
<evidence type="ECO:0000313" key="3">
    <source>
        <dbReference type="Proteomes" id="UP001153069"/>
    </source>
</evidence>
<gene>
    <name evidence="2" type="ORF">SEMRO_646_G180700.1</name>
</gene>
<keyword evidence="1" id="KW-0812">Transmembrane</keyword>
<keyword evidence="1" id="KW-0472">Membrane</keyword>
<evidence type="ECO:0000313" key="2">
    <source>
        <dbReference type="EMBL" id="CAB9514312.1"/>
    </source>
</evidence>
<keyword evidence="3" id="KW-1185">Reference proteome</keyword>
<accession>A0A9N8E468</accession>
<organism evidence="2 3">
    <name type="scientific">Seminavis robusta</name>
    <dbReference type="NCBI Taxonomy" id="568900"/>
    <lineage>
        <taxon>Eukaryota</taxon>
        <taxon>Sar</taxon>
        <taxon>Stramenopiles</taxon>
        <taxon>Ochrophyta</taxon>
        <taxon>Bacillariophyta</taxon>
        <taxon>Bacillariophyceae</taxon>
        <taxon>Bacillariophycidae</taxon>
        <taxon>Naviculales</taxon>
        <taxon>Naviculaceae</taxon>
        <taxon>Seminavis</taxon>
    </lineage>
</organism>
<dbReference type="AlphaFoldDB" id="A0A9N8E468"/>
<dbReference type="Proteomes" id="UP001153069">
    <property type="component" value="Unassembled WGS sequence"/>
</dbReference>
<reference evidence="2" key="1">
    <citation type="submission" date="2020-06" db="EMBL/GenBank/DDBJ databases">
        <authorList>
            <consortium name="Plant Systems Biology data submission"/>
        </authorList>
    </citation>
    <scope>NUCLEOTIDE SEQUENCE</scope>
    <source>
        <strain evidence="2">D6</strain>
    </source>
</reference>
<proteinExistence type="predicted"/>
<name>A0A9N8E468_9STRA</name>
<protein>
    <submittedName>
        <fullName evidence="2">Uncharacterized protein</fullName>
    </submittedName>
</protein>
<dbReference type="EMBL" id="CAICTM010000645">
    <property type="protein sequence ID" value="CAB9514312.1"/>
    <property type="molecule type" value="Genomic_DNA"/>
</dbReference>
<keyword evidence="1" id="KW-1133">Transmembrane helix</keyword>